<dbReference type="EMBL" id="FMAF01000005">
    <property type="protein sequence ID" value="SCB25874.1"/>
    <property type="molecule type" value="Genomic_DNA"/>
</dbReference>
<dbReference type="PANTHER" id="PTHR30126:SF91">
    <property type="entry name" value="LYSR FAMILY TRANSCRIPTIONAL REGULATOR"/>
    <property type="match status" value="1"/>
</dbReference>
<dbReference type="FunFam" id="1.10.10.10:FF:000001">
    <property type="entry name" value="LysR family transcriptional regulator"/>
    <property type="match status" value="1"/>
</dbReference>
<feature type="domain" description="HTH lysR-type" evidence="8">
    <location>
        <begin position="5"/>
        <end position="63"/>
    </location>
</feature>
<dbReference type="SUPFAM" id="SSF46785">
    <property type="entry name" value="Winged helix' DNA-binding domain"/>
    <property type="match status" value="1"/>
</dbReference>
<dbReference type="Proteomes" id="UP000199205">
    <property type="component" value="Unassembled WGS sequence"/>
</dbReference>
<dbReference type="InterPro" id="IPR000847">
    <property type="entry name" value="LysR_HTH_N"/>
</dbReference>
<keyword evidence="2" id="KW-0805">Transcription regulation</keyword>
<dbReference type="GO" id="GO:0000976">
    <property type="term" value="F:transcription cis-regulatory region binding"/>
    <property type="evidence" value="ECO:0007669"/>
    <property type="project" value="TreeGrafter"/>
</dbReference>
<proteinExistence type="inferred from homology"/>
<dbReference type="SUPFAM" id="SSF53850">
    <property type="entry name" value="Periplasmic binding protein-like II"/>
    <property type="match status" value="1"/>
</dbReference>
<evidence type="ECO:0000256" key="4">
    <source>
        <dbReference type="ARBA" id="ARBA00023163"/>
    </source>
</evidence>
<name>A0A1C3VED5_9HYPH</name>
<dbReference type="Gene3D" id="1.10.10.10">
    <property type="entry name" value="Winged helix-like DNA-binding domain superfamily/Winged helix DNA-binding domain"/>
    <property type="match status" value="1"/>
</dbReference>
<gene>
    <name evidence="9" type="ORF">GA0061101_10571</name>
</gene>
<dbReference type="PROSITE" id="PS50931">
    <property type="entry name" value="HTH_LYSR"/>
    <property type="match status" value="1"/>
</dbReference>
<dbReference type="InterPro" id="IPR036390">
    <property type="entry name" value="WH_DNA-bd_sf"/>
</dbReference>
<keyword evidence="3 9" id="KW-0238">DNA-binding</keyword>
<evidence type="ECO:0000313" key="10">
    <source>
        <dbReference type="Proteomes" id="UP000199205"/>
    </source>
</evidence>
<accession>A0A1C3VED5</accession>
<evidence type="ECO:0000256" key="6">
    <source>
        <dbReference type="ARBA" id="ARBA00067332"/>
    </source>
</evidence>
<evidence type="ECO:0000256" key="2">
    <source>
        <dbReference type="ARBA" id="ARBA00023015"/>
    </source>
</evidence>
<dbReference type="Gene3D" id="3.40.190.290">
    <property type="match status" value="1"/>
</dbReference>
<dbReference type="GO" id="GO:0003700">
    <property type="term" value="F:DNA-binding transcription factor activity"/>
    <property type="evidence" value="ECO:0007669"/>
    <property type="project" value="InterPro"/>
</dbReference>
<dbReference type="InterPro" id="IPR005119">
    <property type="entry name" value="LysR_subst-bd"/>
</dbReference>
<dbReference type="Pfam" id="PF00126">
    <property type="entry name" value="HTH_1"/>
    <property type="match status" value="1"/>
</dbReference>
<sequence>MLPNPTLDQLQVFLTVAESGSFSAASRVLNRAQSVISYTIANLEAQLEMPLFERSGSRQPKLTDAGRVMLEDARRILSDLQVMRARVKGLKTGLEAEVAVAISVMVPTNATVDVLREFRDRFPSVSLRLDAGELGTMMELVASGKSTIGIGGAVIKQDDSMVIERLGHSFMMPVASPGHPLAQIRRPLTLADVREEVQLVVTDASNLTKGRDFNVLSYKIWHLSDIATKHQLIRGGLGWGGLPASLIYEDLQKGRLVHLDLDAYEQGEYPIYAVRKLSNPPGPAAAWMIEAFRDRLSQCPDRVDFKAAIDVFRPDENQLAAE</sequence>
<dbReference type="AlphaFoldDB" id="A0A1C3VED5"/>
<organism evidence="9 10">
    <name type="scientific">Rhizobium lusitanum</name>
    <dbReference type="NCBI Taxonomy" id="293958"/>
    <lineage>
        <taxon>Bacteria</taxon>
        <taxon>Pseudomonadati</taxon>
        <taxon>Pseudomonadota</taxon>
        <taxon>Alphaproteobacteria</taxon>
        <taxon>Hyphomicrobiales</taxon>
        <taxon>Rhizobiaceae</taxon>
        <taxon>Rhizobium/Agrobacterium group</taxon>
        <taxon>Rhizobium</taxon>
    </lineage>
</organism>
<dbReference type="RefSeq" id="WP_092573657.1">
    <property type="nucleotide sequence ID" value="NZ_FMAF01000005.1"/>
</dbReference>
<evidence type="ECO:0000256" key="7">
    <source>
        <dbReference type="ARBA" id="ARBA00083243"/>
    </source>
</evidence>
<evidence type="ECO:0000256" key="3">
    <source>
        <dbReference type="ARBA" id="ARBA00023125"/>
    </source>
</evidence>
<evidence type="ECO:0000259" key="8">
    <source>
        <dbReference type="PROSITE" id="PS50931"/>
    </source>
</evidence>
<dbReference type="InterPro" id="IPR036388">
    <property type="entry name" value="WH-like_DNA-bd_sf"/>
</dbReference>
<reference evidence="10" key="1">
    <citation type="submission" date="2016-08" db="EMBL/GenBank/DDBJ databases">
        <authorList>
            <person name="Varghese N."/>
            <person name="Submissions Spin"/>
        </authorList>
    </citation>
    <scope>NUCLEOTIDE SEQUENCE [LARGE SCALE GENOMIC DNA]</scope>
    <source>
        <strain evidence="10">P1-7</strain>
    </source>
</reference>
<protein>
    <recommendedName>
        <fullName evidence="6">HTH-type transcriptional regulator TtuA</fullName>
    </recommendedName>
    <alternativeName>
        <fullName evidence="7">Tartrate utilization transcriptional regulator</fullName>
    </alternativeName>
</protein>
<keyword evidence="4" id="KW-0804">Transcription</keyword>
<dbReference type="PANTHER" id="PTHR30126">
    <property type="entry name" value="HTH-TYPE TRANSCRIPTIONAL REGULATOR"/>
    <property type="match status" value="1"/>
</dbReference>
<evidence type="ECO:0000256" key="5">
    <source>
        <dbReference type="ARBA" id="ARBA00054626"/>
    </source>
</evidence>
<dbReference type="OrthoDB" id="196624at2"/>
<comment type="function">
    <text evidence="5">Transcriptional regulator of the ttuABCDE tartrate utilization operon.</text>
</comment>
<dbReference type="Pfam" id="PF03466">
    <property type="entry name" value="LysR_substrate"/>
    <property type="match status" value="1"/>
</dbReference>
<evidence type="ECO:0000313" key="9">
    <source>
        <dbReference type="EMBL" id="SCB25874.1"/>
    </source>
</evidence>
<evidence type="ECO:0000256" key="1">
    <source>
        <dbReference type="ARBA" id="ARBA00009437"/>
    </source>
</evidence>
<comment type="similarity">
    <text evidence="1">Belongs to the LysR transcriptional regulatory family.</text>
</comment>